<sequence>MDAFEIAKLCESLSLAEEDGVIHQLKEGFQQEGLKDIAHCLVGKVLSGKKVGLWVQIHNIPIMCMNRRTAKWLEQQIGDVLEIPADSKEYWGKFIRVKIQVNISRPLKRWMCLKLDRSNDIVVVALKYERLPEFCYAYGKIGHGLRECPDDDARTNALEGSTPKFGAWMRAAAPDRSKPWNRHMESGESSRKDRSGLGTREPGARIIREPNTTTVGKKRGGVAGKTNELKEMKVMENLEIHKEKQ</sequence>
<keyword evidence="4" id="KW-1185">Reference proteome</keyword>
<evidence type="ECO:0000259" key="2">
    <source>
        <dbReference type="Pfam" id="PF14392"/>
    </source>
</evidence>
<dbReference type="PANTHER" id="PTHR31286:SF167">
    <property type="entry name" value="OS09G0268800 PROTEIN"/>
    <property type="match status" value="1"/>
</dbReference>
<evidence type="ECO:0000313" key="4">
    <source>
        <dbReference type="Proteomes" id="UP001281410"/>
    </source>
</evidence>
<protein>
    <recommendedName>
        <fullName evidence="2">Zinc knuckle CX2CX4HX4C domain-containing protein</fullName>
    </recommendedName>
</protein>
<dbReference type="Proteomes" id="UP001281410">
    <property type="component" value="Unassembled WGS sequence"/>
</dbReference>
<evidence type="ECO:0000313" key="3">
    <source>
        <dbReference type="EMBL" id="KAK3212041.1"/>
    </source>
</evidence>
<feature type="domain" description="Zinc knuckle CX2CX4HX4C" evidence="2">
    <location>
        <begin position="102"/>
        <end position="149"/>
    </location>
</feature>
<dbReference type="InterPro" id="IPR040256">
    <property type="entry name" value="At4g02000-like"/>
</dbReference>
<gene>
    <name evidence="3" type="ORF">Dsin_016747</name>
</gene>
<feature type="region of interest" description="Disordered" evidence="1">
    <location>
        <begin position="175"/>
        <end position="228"/>
    </location>
</feature>
<name>A0AAE0AEA8_9ROSI</name>
<evidence type="ECO:0000256" key="1">
    <source>
        <dbReference type="SAM" id="MobiDB-lite"/>
    </source>
</evidence>
<feature type="compositionally biased region" description="Basic and acidic residues" evidence="1">
    <location>
        <begin position="175"/>
        <end position="195"/>
    </location>
</feature>
<organism evidence="3 4">
    <name type="scientific">Dipteronia sinensis</name>
    <dbReference type="NCBI Taxonomy" id="43782"/>
    <lineage>
        <taxon>Eukaryota</taxon>
        <taxon>Viridiplantae</taxon>
        <taxon>Streptophyta</taxon>
        <taxon>Embryophyta</taxon>
        <taxon>Tracheophyta</taxon>
        <taxon>Spermatophyta</taxon>
        <taxon>Magnoliopsida</taxon>
        <taxon>eudicotyledons</taxon>
        <taxon>Gunneridae</taxon>
        <taxon>Pentapetalae</taxon>
        <taxon>rosids</taxon>
        <taxon>malvids</taxon>
        <taxon>Sapindales</taxon>
        <taxon>Sapindaceae</taxon>
        <taxon>Hippocastanoideae</taxon>
        <taxon>Acereae</taxon>
        <taxon>Dipteronia</taxon>
    </lineage>
</organism>
<dbReference type="AlphaFoldDB" id="A0AAE0AEA8"/>
<reference evidence="3" key="1">
    <citation type="journal article" date="2023" name="Plant J.">
        <title>Genome sequences and population genomics provide insights into the demographic history, inbreeding, and mutation load of two 'living fossil' tree species of Dipteronia.</title>
        <authorList>
            <person name="Feng Y."/>
            <person name="Comes H.P."/>
            <person name="Chen J."/>
            <person name="Zhu S."/>
            <person name="Lu R."/>
            <person name="Zhang X."/>
            <person name="Li P."/>
            <person name="Qiu J."/>
            <person name="Olsen K.M."/>
            <person name="Qiu Y."/>
        </authorList>
    </citation>
    <scope>NUCLEOTIDE SEQUENCE</scope>
    <source>
        <strain evidence="3">NBL</strain>
    </source>
</reference>
<dbReference type="Pfam" id="PF14392">
    <property type="entry name" value="zf-CCHC_4"/>
    <property type="match status" value="1"/>
</dbReference>
<proteinExistence type="predicted"/>
<accession>A0AAE0AEA8</accession>
<dbReference type="InterPro" id="IPR025836">
    <property type="entry name" value="Zn_knuckle_CX2CX4HX4C"/>
</dbReference>
<dbReference type="EMBL" id="JANJYJ010000005">
    <property type="protein sequence ID" value="KAK3212041.1"/>
    <property type="molecule type" value="Genomic_DNA"/>
</dbReference>
<dbReference type="PANTHER" id="PTHR31286">
    <property type="entry name" value="GLYCINE-RICH CELL WALL STRUCTURAL PROTEIN 1.8-LIKE"/>
    <property type="match status" value="1"/>
</dbReference>
<comment type="caution">
    <text evidence="3">The sequence shown here is derived from an EMBL/GenBank/DDBJ whole genome shotgun (WGS) entry which is preliminary data.</text>
</comment>